<dbReference type="InterPro" id="IPR035974">
    <property type="entry name" value="Rap/Ran-GAP_sf"/>
</dbReference>
<keyword evidence="1" id="KW-0343">GTPase activation</keyword>
<organism evidence="5 6">
    <name type="scientific">Powellomyces hirtus</name>
    <dbReference type="NCBI Taxonomy" id="109895"/>
    <lineage>
        <taxon>Eukaryota</taxon>
        <taxon>Fungi</taxon>
        <taxon>Fungi incertae sedis</taxon>
        <taxon>Chytridiomycota</taxon>
        <taxon>Chytridiomycota incertae sedis</taxon>
        <taxon>Chytridiomycetes</taxon>
        <taxon>Spizellomycetales</taxon>
        <taxon>Powellomycetaceae</taxon>
        <taxon>Powellomyces</taxon>
    </lineage>
</organism>
<dbReference type="InterPro" id="IPR000331">
    <property type="entry name" value="Rap/Ran_GAP_dom"/>
</dbReference>
<keyword evidence="6" id="KW-1185">Reference proteome</keyword>
<dbReference type="InterPro" id="IPR013783">
    <property type="entry name" value="Ig-like_fold"/>
</dbReference>
<dbReference type="SUPFAM" id="SSF111347">
    <property type="entry name" value="Rap/Ran-GAP"/>
    <property type="match status" value="1"/>
</dbReference>
<feature type="region of interest" description="Disordered" evidence="3">
    <location>
        <begin position="1381"/>
        <end position="1404"/>
    </location>
</feature>
<dbReference type="EMBL" id="QEAQ01000035">
    <property type="protein sequence ID" value="TPX58533.1"/>
    <property type="molecule type" value="Genomic_DNA"/>
</dbReference>
<dbReference type="STRING" id="109895.A0A507E390"/>
<feature type="region of interest" description="Disordered" evidence="3">
    <location>
        <begin position="1421"/>
        <end position="1441"/>
    </location>
</feature>
<evidence type="ECO:0000256" key="3">
    <source>
        <dbReference type="SAM" id="MobiDB-lite"/>
    </source>
</evidence>
<feature type="coiled-coil region" evidence="2">
    <location>
        <begin position="141"/>
        <end position="250"/>
    </location>
</feature>
<proteinExistence type="predicted"/>
<dbReference type="Proteomes" id="UP000318582">
    <property type="component" value="Unassembled WGS sequence"/>
</dbReference>
<feature type="compositionally biased region" description="Polar residues" evidence="3">
    <location>
        <begin position="2142"/>
        <end position="2151"/>
    </location>
</feature>
<evidence type="ECO:0000256" key="1">
    <source>
        <dbReference type="ARBA" id="ARBA00022468"/>
    </source>
</evidence>
<feature type="region of interest" description="Disordered" evidence="3">
    <location>
        <begin position="606"/>
        <end position="644"/>
    </location>
</feature>
<dbReference type="SUPFAM" id="SSF49265">
    <property type="entry name" value="Fibronectin type III"/>
    <property type="match status" value="1"/>
</dbReference>
<feature type="domain" description="Rap-GAP" evidence="4">
    <location>
        <begin position="1991"/>
        <end position="2254"/>
    </location>
</feature>
<comment type="caution">
    <text evidence="5">The sequence shown here is derived from an EMBL/GenBank/DDBJ whole genome shotgun (WGS) entry which is preliminary data.</text>
</comment>
<dbReference type="InterPro" id="IPR028933">
    <property type="entry name" value="Lebercilin_dom"/>
</dbReference>
<reference evidence="5 6" key="1">
    <citation type="journal article" date="2019" name="Sci. Rep.">
        <title>Comparative genomics of chytrid fungi reveal insights into the obligate biotrophic and pathogenic lifestyle of Synchytrium endobioticum.</title>
        <authorList>
            <person name="van de Vossenberg B.T.L.H."/>
            <person name="Warris S."/>
            <person name="Nguyen H.D.T."/>
            <person name="van Gent-Pelzer M.P.E."/>
            <person name="Joly D.L."/>
            <person name="van de Geest H.C."/>
            <person name="Bonants P.J.M."/>
            <person name="Smith D.S."/>
            <person name="Levesque C.A."/>
            <person name="van der Lee T.A.J."/>
        </authorList>
    </citation>
    <scope>NUCLEOTIDE SEQUENCE [LARGE SCALE GENOMIC DNA]</scope>
    <source>
        <strain evidence="5 6">CBS 809.83</strain>
    </source>
</reference>
<accession>A0A507E390</accession>
<evidence type="ECO:0000259" key="4">
    <source>
        <dbReference type="PROSITE" id="PS50085"/>
    </source>
</evidence>
<dbReference type="GO" id="GO:0051056">
    <property type="term" value="P:regulation of small GTPase mediated signal transduction"/>
    <property type="evidence" value="ECO:0007669"/>
    <property type="project" value="InterPro"/>
</dbReference>
<feature type="region of interest" description="Disordered" evidence="3">
    <location>
        <begin position="44"/>
        <end position="70"/>
    </location>
</feature>
<dbReference type="Pfam" id="PF03542">
    <property type="entry name" value="Tuberin"/>
    <property type="match status" value="1"/>
</dbReference>
<feature type="compositionally biased region" description="Pro residues" evidence="3">
    <location>
        <begin position="606"/>
        <end position="621"/>
    </location>
</feature>
<keyword evidence="2" id="KW-0175">Coiled coil</keyword>
<dbReference type="InterPro" id="IPR003961">
    <property type="entry name" value="FN3_dom"/>
</dbReference>
<dbReference type="Gene3D" id="2.60.40.10">
    <property type="entry name" value="Immunoglobulins"/>
    <property type="match status" value="1"/>
</dbReference>
<dbReference type="SMART" id="SM00060">
    <property type="entry name" value="FN3"/>
    <property type="match status" value="2"/>
</dbReference>
<dbReference type="Pfam" id="PF11864">
    <property type="entry name" value="DUF3384"/>
    <property type="match status" value="1"/>
</dbReference>
<dbReference type="Gene3D" id="3.40.50.11210">
    <property type="entry name" value="Rap/Ran-GAP"/>
    <property type="match status" value="1"/>
</dbReference>
<feature type="region of interest" description="Disordered" evidence="3">
    <location>
        <begin position="366"/>
        <end position="393"/>
    </location>
</feature>
<dbReference type="Pfam" id="PF15619">
    <property type="entry name" value="Lebercilin"/>
    <property type="match status" value="1"/>
</dbReference>
<dbReference type="GO" id="GO:0033596">
    <property type="term" value="C:TSC1-TSC2 complex"/>
    <property type="evidence" value="ECO:0007669"/>
    <property type="project" value="TreeGrafter"/>
</dbReference>
<dbReference type="CDD" id="cd00063">
    <property type="entry name" value="FN3"/>
    <property type="match status" value="1"/>
</dbReference>
<protein>
    <recommendedName>
        <fullName evidence="4">Rap-GAP domain-containing protein</fullName>
    </recommendedName>
</protein>
<dbReference type="InterPro" id="IPR024584">
    <property type="entry name" value="Tuberin_N"/>
</dbReference>
<dbReference type="PANTHER" id="PTHR10063:SF0">
    <property type="entry name" value="TUBERIN"/>
    <property type="match status" value="1"/>
</dbReference>
<evidence type="ECO:0000313" key="6">
    <source>
        <dbReference type="Proteomes" id="UP000318582"/>
    </source>
</evidence>
<dbReference type="GO" id="GO:0005096">
    <property type="term" value="F:GTPase activator activity"/>
    <property type="evidence" value="ECO:0007669"/>
    <property type="project" value="UniProtKB-KW"/>
</dbReference>
<feature type="region of interest" description="Disordered" evidence="3">
    <location>
        <begin position="2140"/>
        <end position="2166"/>
    </location>
</feature>
<dbReference type="InterPro" id="IPR027107">
    <property type="entry name" value="Tuberin/Ral-act_asu"/>
</dbReference>
<evidence type="ECO:0000256" key="2">
    <source>
        <dbReference type="SAM" id="Coils"/>
    </source>
</evidence>
<feature type="region of interest" description="Disordered" evidence="3">
    <location>
        <begin position="1808"/>
        <end position="1844"/>
    </location>
</feature>
<dbReference type="PANTHER" id="PTHR10063">
    <property type="entry name" value="TUBERIN"/>
    <property type="match status" value="1"/>
</dbReference>
<gene>
    <name evidence="5" type="ORF">PhCBS80983_g03093</name>
</gene>
<dbReference type="InterPro" id="IPR018515">
    <property type="entry name" value="Tuberin-type_domain"/>
</dbReference>
<dbReference type="GO" id="GO:0032007">
    <property type="term" value="P:negative regulation of TOR signaling"/>
    <property type="evidence" value="ECO:0007669"/>
    <property type="project" value="TreeGrafter"/>
</dbReference>
<feature type="region of interest" description="Disordered" evidence="3">
    <location>
        <begin position="1"/>
        <end position="21"/>
    </location>
</feature>
<feature type="compositionally biased region" description="Polar residues" evidence="3">
    <location>
        <begin position="1431"/>
        <end position="1441"/>
    </location>
</feature>
<dbReference type="PROSITE" id="PS50085">
    <property type="entry name" value="RAPGAP"/>
    <property type="match status" value="1"/>
</dbReference>
<dbReference type="InterPro" id="IPR036116">
    <property type="entry name" value="FN3_sf"/>
</dbReference>
<feature type="region of interest" description="Disordered" evidence="3">
    <location>
        <begin position="428"/>
        <end position="470"/>
    </location>
</feature>
<dbReference type="InterPro" id="IPR016024">
    <property type="entry name" value="ARM-type_fold"/>
</dbReference>
<evidence type="ECO:0000313" key="5">
    <source>
        <dbReference type="EMBL" id="TPX58533.1"/>
    </source>
</evidence>
<dbReference type="GO" id="GO:0005634">
    <property type="term" value="C:nucleus"/>
    <property type="evidence" value="ECO:0007669"/>
    <property type="project" value="InterPro"/>
</dbReference>
<dbReference type="SUPFAM" id="SSF48371">
    <property type="entry name" value="ARM repeat"/>
    <property type="match status" value="1"/>
</dbReference>
<name>A0A507E390_9FUNG</name>
<dbReference type="Pfam" id="PF02145">
    <property type="entry name" value="Rap_GAP"/>
    <property type="match status" value="1"/>
</dbReference>
<feature type="compositionally biased region" description="Low complexity" evidence="3">
    <location>
        <begin position="2152"/>
        <end position="2163"/>
    </location>
</feature>
<sequence>MAALMMQGANEMDIPSKQSGDAGHFLPRVPTATSRGPALVQQVIEEPSSHPKHRTSESPQHRYTGRSGIPGNVELLQTMLRERDLELLRLRHENSLLKQIERRQQKDIEQLEWHSEERVIHALRDEVTGLKHKLKLYFTQLSSNARELRRVSEDRQRLKEQNDRLEKLATDRHLAEREQLNDEVDALTKRVAQLDRIAGDAVRRAELTEKNMLIDNRHLRARVHGLEKDITDSKEKSRKLEDVIKDREKEICSLEIYRYNAVHRKNDTVCKNCQHQDVDANERKRKADISGKLPTLQVPEIGNITPTTVEVTYHQPYNTNVSDHIVEYTRFTLSYSSDAHMQNGVQKIDLPIMEAAHDGGAHAYDKHKGGDGRAGHQKVETNKSRKKAKELGHEAKYALPGRVSHVKVGGLEHGTRYYFQLLSGHLDVDGTPTRPVEATTAARPGPASNTQEDETSSRDAAPSTPSKLSVERLAETTLRIVADVKSNEEHVRRYRLVTMETSNHDTRDSIEETGRSVETELEIPCITDLNDEEFSHVVEDLKIGSSFSFKFQCENDSGWSSFSEWSDPILISQLTSPEEAQPETREPIVAEPDDSEVINAAAIALPPSPLPPPETPKPAVPAPADEVTPSVPTTAEAEVHPPELSESLEMGKLSKANSKTGSNLTLDQRVENMHHGLPAHFEPPKFKSREERESVVGTTDSSADDPLSQRLYSLCFKLDPTVQSTETERSESIKELASLAQTVDLSAELQDLWQLIEPFASTTGPKQTRHAAIQFLRACVLSQHASGDLFRLSLFRTIVSDEWGRQEFDIRLRMLRELTNDGRDLREVEQEIGDKLSLWLGALANSDLPEGVTEARAANAPPLSSFDLLTSSYRTADLVSIRELLALVVNVVKFSFICLQETQITDLLRAACSIAARTTDAEVIHAVMLLLDAIVRYGTVPLAALSSVTRTLSFAVNMNDSSQEAWQIMRNLLKSHRARHTMAELFRIVDPSSEKPATSALQVRGAVFIISMANWGSQKVKSLSYSFRYLLPCLQQATQLEEDIVDTEILLSLQQLISEYRENLSVLEWEAIADILAGMSGHWDPREPPKTRTLMDLPEKSAKVSLTPKPLFFELLNDILRSLRSSFLDQAGAVTPWFSNVLFRLGPWLSETTVLQFIEQSCNVAYYPSFADWTAALLKLIETFYISDTRTAIRSRMLRLVEDRYTPASLIEQEDMFDSVILPIIKNLPRESHPLIFTETLDFLTSVARDCGQKQFVAIVEGLVQCALNTESDAIASVLMLAELLSAMAAQAAVAVNPGTGNLPPDMSLQATEVIFQVFEICATERGGEGCLLIYKYLVRIPTFHKAPRPVRLACIKYLLGMRSNANYRIYIPSSATPTNAETEFKGKAGSVQSPGEDKPEIPTGERTRLCLSLSCFSKTRNETDDAGPSGRSSQKELLSPTVNTPSSCLIPVAQHAAAVMVNLTREKDWEVYSCILQGLSTQLLNLPFFQAAGPQLTVLRAFFCDLIVNERAAATVKNLPTTVRKSDIYLTALNILTSLLAYRQFFTKQDQDEMLAAFQTGLYRWPSAAKNCMHAFTLALLELPQSMTKLLPGTLLKVSQMMSTAMAVHNLEFLATLAHLPSLRVNFTDTDLKRVFVIALQYINTTVSSPATPSSPLSLYIVQLAYQVLLAWFITLKLPERKKYVPFIIHYLLLGSNRTSSVLDENVELVLDMLIHNSFADCWSKPADSGKSQTDKSTKLPSRTWAQGNSLLTSQVSSQPGWINLTIRRPSGVVSLSMRLENPLKFTTAPIQQLEAPVVFEQVMRQRRSSAGKKDRFGEEGQSVLRRRDSDGTSHQQWRKHLRSTSLSSIASFQAEPSSSLEASRSRLEMSLGGSPAESIIADYFSEEISNIPRRPRSSSISSAFFPEGLDLMTASPSPRFERAKDDMSLSQSPSFSQLKDNVISAIRSRDDTQSIDPGFVLAQFITYPNLEYNEPSILLPEDDVLTRGLSVLDRTPVVDLHKIGVVYVGPGQTTESEILSNTHGSRAYGYFLQSIGRLVRLKGCRDVYTGGLDTAEDFDGRHGLYAQDDLSQVIFHVVTLMPTLSHDPLRTSKKRHIGNDFVTIVWNESGQDYAFDTIPAQFNFVIIIIEPAGGHRVGADNTTQNSSIESPASSQAPGSAAYEHQKGSDAFHNQFFKVYAKHKAEMPEHGPLCEPKLISGACLASFVRQSAMHSNIFSQIFQHSGSDDSHTSNARERLRQIKRIKGRALNIAGPNKGTLSDNNIANAPGGGHVAPVDEREFRLDFTRFT</sequence>